<protein>
    <submittedName>
        <fullName evidence="1">Uncharacterized protein</fullName>
    </submittedName>
</protein>
<dbReference type="Proteomes" id="UP001157418">
    <property type="component" value="Unassembled WGS sequence"/>
</dbReference>
<proteinExistence type="predicted"/>
<organism evidence="1 2">
    <name type="scientific">Lactuca virosa</name>
    <dbReference type="NCBI Taxonomy" id="75947"/>
    <lineage>
        <taxon>Eukaryota</taxon>
        <taxon>Viridiplantae</taxon>
        <taxon>Streptophyta</taxon>
        <taxon>Embryophyta</taxon>
        <taxon>Tracheophyta</taxon>
        <taxon>Spermatophyta</taxon>
        <taxon>Magnoliopsida</taxon>
        <taxon>eudicotyledons</taxon>
        <taxon>Gunneridae</taxon>
        <taxon>Pentapetalae</taxon>
        <taxon>asterids</taxon>
        <taxon>campanulids</taxon>
        <taxon>Asterales</taxon>
        <taxon>Asteraceae</taxon>
        <taxon>Cichorioideae</taxon>
        <taxon>Cichorieae</taxon>
        <taxon>Lactucinae</taxon>
        <taxon>Lactuca</taxon>
    </lineage>
</organism>
<evidence type="ECO:0000313" key="1">
    <source>
        <dbReference type="EMBL" id="CAH1448533.1"/>
    </source>
</evidence>
<dbReference type="AlphaFoldDB" id="A0AAU9PEU0"/>
<keyword evidence="2" id="KW-1185">Reference proteome</keyword>
<evidence type="ECO:0000313" key="2">
    <source>
        <dbReference type="Proteomes" id="UP001157418"/>
    </source>
</evidence>
<reference evidence="1 2" key="1">
    <citation type="submission" date="2022-01" db="EMBL/GenBank/DDBJ databases">
        <authorList>
            <person name="Xiong W."/>
            <person name="Schranz E."/>
        </authorList>
    </citation>
    <scope>NUCLEOTIDE SEQUENCE [LARGE SCALE GENOMIC DNA]</scope>
</reference>
<sequence>MELTPFCQHQIITNSVEEHGVDFGKAIQVPFISQCPTEYQKLSLPNSETFAYRFTHHQANTCSTSSFKSSERIEKEALLKNVQFQLEILVFSVCMITRRRRKRNMSFVDVVQGKKVEHNDNNGVKVRYVMDLLNENNEIFKCFEVECERKVQQLDSSYLEIACETYGGFVDIVSSGRCLQQMVNHLKTFLLFGFFSKLEIRKKNKHSANSAHDSPLISNVSDLLKHEKNSSICFVGITDVTEYEALCRLQMSGHLQIYFFIQTTTGDCLYLHLHQTNSDLM</sequence>
<comment type="caution">
    <text evidence="1">The sequence shown here is derived from an EMBL/GenBank/DDBJ whole genome shotgun (WGS) entry which is preliminary data.</text>
</comment>
<accession>A0AAU9PEU0</accession>
<name>A0AAU9PEU0_9ASTR</name>
<dbReference type="EMBL" id="CAKMRJ010005634">
    <property type="protein sequence ID" value="CAH1448533.1"/>
    <property type="molecule type" value="Genomic_DNA"/>
</dbReference>
<gene>
    <name evidence="1" type="ORF">LVIROSA_LOCUS34072</name>
</gene>